<dbReference type="RefSeq" id="WP_084749461.1">
    <property type="nucleotide sequence ID" value="NZ_CP020563.1"/>
</dbReference>
<dbReference type="InterPro" id="IPR001647">
    <property type="entry name" value="HTH_TetR"/>
</dbReference>
<sequence>MNPDRRDRLRDAAVAVLAEEGGRGLTHRAVDRAAGVPDGTTKNYFPTRDAVLRAVAGRCLEQYLALTARLATGPGPADREGVVALFRTLLENVAGPGRPRLLAYLELQAEAARRPWLSALLDPMASGDFAGFEAVQRSAGLPVTPQRAATVTLALHAAIPHLLGGGPATLAAAGLDDLDRFVRGLLDAVYPADAPP</sequence>
<evidence type="ECO:0000259" key="3">
    <source>
        <dbReference type="PROSITE" id="PS50977"/>
    </source>
</evidence>
<dbReference type="GO" id="GO:0006355">
    <property type="term" value="P:regulation of DNA-templated transcription"/>
    <property type="evidence" value="ECO:0007669"/>
    <property type="project" value="UniProtKB-ARBA"/>
</dbReference>
<dbReference type="GO" id="GO:0003677">
    <property type="term" value="F:DNA binding"/>
    <property type="evidence" value="ECO:0007669"/>
    <property type="project" value="UniProtKB-UniRule"/>
</dbReference>
<organism evidence="4 5">
    <name type="scientific">Kitasatospora albolonga</name>
    <dbReference type="NCBI Taxonomy" id="68173"/>
    <lineage>
        <taxon>Bacteria</taxon>
        <taxon>Bacillati</taxon>
        <taxon>Actinomycetota</taxon>
        <taxon>Actinomycetes</taxon>
        <taxon>Kitasatosporales</taxon>
        <taxon>Streptomycetaceae</taxon>
        <taxon>Kitasatospora</taxon>
    </lineage>
</organism>
<evidence type="ECO:0000313" key="4">
    <source>
        <dbReference type="EMBL" id="ARF75341.1"/>
    </source>
</evidence>
<evidence type="ECO:0000313" key="5">
    <source>
        <dbReference type="Proteomes" id="UP000192251"/>
    </source>
</evidence>
<dbReference type="PANTHER" id="PTHR30055">
    <property type="entry name" value="HTH-TYPE TRANSCRIPTIONAL REGULATOR RUTR"/>
    <property type="match status" value="1"/>
</dbReference>
<gene>
    <name evidence="4" type="ORF">B7C62_26140</name>
</gene>
<evidence type="ECO:0000256" key="1">
    <source>
        <dbReference type="ARBA" id="ARBA00023125"/>
    </source>
</evidence>
<dbReference type="PANTHER" id="PTHR30055:SF231">
    <property type="entry name" value="TRANSCRIPTIONAL REGULATORY PROTEIN (PROBABLY DEOR-FAMILY)-RELATED"/>
    <property type="match status" value="1"/>
</dbReference>
<feature type="domain" description="HTH tetR-type" evidence="3">
    <location>
        <begin position="3"/>
        <end position="63"/>
    </location>
</feature>
<dbReference type="InterPro" id="IPR041583">
    <property type="entry name" value="TetR_C_31"/>
</dbReference>
<proteinExistence type="predicted"/>
<evidence type="ECO:0000256" key="2">
    <source>
        <dbReference type="PROSITE-ProRule" id="PRU00335"/>
    </source>
</evidence>
<keyword evidence="1 2" id="KW-0238">DNA-binding</keyword>
<dbReference type="Pfam" id="PF17940">
    <property type="entry name" value="TetR_C_31"/>
    <property type="match status" value="1"/>
</dbReference>
<dbReference type="SUPFAM" id="SSF46689">
    <property type="entry name" value="Homeodomain-like"/>
    <property type="match status" value="1"/>
</dbReference>
<keyword evidence="5" id="KW-1185">Reference proteome</keyword>
<name>A0ABC8BYK8_9ACTN</name>
<dbReference type="PROSITE" id="PS50977">
    <property type="entry name" value="HTH_TETR_2"/>
    <property type="match status" value="1"/>
</dbReference>
<reference evidence="4 5" key="1">
    <citation type="submission" date="2017-04" db="EMBL/GenBank/DDBJ databases">
        <title>The complete genome sequence of Streptomyces albolongus YIM 101047, the producer of novel bafilomycins and novel odoriferous sesquiterpenoids.</title>
        <authorList>
            <person name="Yin M."/>
            <person name="Jiang Y."/>
        </authorList>
    </citation>
    <scope>NUCLEOTIDE SEQUENCE [LARGE SCALE GENOMIC DNA]</scope>
    <source>
        <strain evidence="4 5">YIM 101047</strain>
    </source>
</reference>
<protein>
    <submittedName>
        <fullName evidence="4">TetR family transcriptional regulator</fullName>
    </submittedName>
</protein>
<dbReference type="Gene3D" id="1.10.357.10">
    <property type="entry name" value="Tetracycline Repressor, domain 2"/>
    <property type="match status" value="1"/>
</dbReference>
<dbReference type="Pfam" id="PF00440">
    <property type="entry name" value="TetR_N"/>
    <property type="match status" value="1"/>
</dbReference>
<feature type="DNA-binding region" description="H-T-H motif" evidence="2">
    <location>
        <begin position="26"/>
        <end position="45"/>
    </location>
</feature>
<dbReference type="InterPro" id="IPR009057">
    <property type="entry name" value="Homeodomain-like_sf"/>
</dbReference>
<accession>A0ABC8BYK8</accession>
<dbReference type="AlphaFoldDB" id="A0ABC8BYK8"/>
<dbReference type="KEGG" id="kab:B7C62_26140"/>
<dbReference type="EMBL" id="CP020563">
    <property type="protein sequence ID" value="ARF75341.1"/>
    <property type="molecule type" value="Genomic_DNA"/>
</dbReference>
<dbReference type="Proteomes" id="UP000192251">
    <property type="component" value="Chromosome"/>
</dbReference>
<dbReference type="InterPro" id="IPR050109">
    <property type="entry name" value="HTH-type_TetR-like_transc_reg"/>
</dbReference>